<gene>
    <name evidence="2" type="ORF">ACFSJF_10770</name>
</gene>
<name>A0ABW4W1K2_9BACI</name>
<comment type="caution">
    <text evidence="2">The sequence shown here is derived from an EMBL/GenBank/DDBJ whole genome shotgun (WGS) entry which is preliminary data.</text>
</comment>
<dbReference type="PANTHER" id="PTHR41700">
    <property type="entry name" value="GCN5-RELATED N-ACETYLTRANSFERASE"/>
    <property type="match status" value="1"/>
</dbReference>
<evidence type="ECO:0000259" key="1">
    <source>
        <dbReference type="PROSITE" id="PS51186"/>
    </source>
</evidence>
<dbReference type="InterPro" id="IPR000182">
    <property type="entry name" value="GNAT_dom"/>
</dbReference>
<dbReference type="InterPro" id="IPR038764">
    <property type="entry name" value="GNAT_N_AcTrfase_prd"/>
</dbReference>
<dbReference type="Proteomes" id="UP001597383">
    <property type="component" value="Unassembled WGS sequence"/>
</dbReference>
<sequence>MQETVEIRRLTTMEELRQMQEVEAAVWQAEPTPVHQTYTASYNGGLMLGAFIGEKMIGFQYSFAGFDGENPYLCSHMLGILPAYRNGGLGVKMKFKQAEVARELGYEMMTWTFDPLESLNAYVNLHKLGSVGASYKVNHYGMMDDGLNKGLPTDRIQIEWRFNKKSKICTESFHLNNVLLEKNERGEPVLTKKFSEGSFDSKQNSWLVAIPTNFQELKQNNLELAITWRYETRKVFLELFSNGYQATDLIRRDGVSYYCFS</sequence>
<dbReference type="Gene3D" id="3.40.630.30">
    <property type="match status" value="1"/>
</dbReference>
<dbReference type="PROSITE" id="PS51186">
    <property type="entry name" value="GNAT"/>
    <property type="match status" value="1"/>
</dbReference>
<dbReference type="InterPro" id="IPR016181">
    <property type="entry name" value="Acyl_CoA_acyltransferase"/>
</dbReference>
<dbReference type="PANTHER" id="PTHR41700:SF1">
    <property type="entry name" value="N-ACETYLTRANSFERASE DOMAIN-CONTAINING PROTEIN"/>
    <property type="match status" value="1"/>
</dbReference>
<dbReference type="RefSeq" id="WP_377556014.1">
    <property type="nucleotide sequence ID" value="NZ_JBHUHQ010000015.1"/>
</dbReference>
<accession>A0ABW4W1K2</accession>
<dbReference type="CDD" id="cd04301">
    <property type="entry name" value="NAT_SF"/>
    <property type="match status" value="1"/>
</dbReference>
<protein>
    <submittedName>
        <fullName evidence="2">GNAT family N-acetyltransferase</fullName>
    </submittedName>
</protein>
<evidence type="ECO:0000313" key="2">
    <source>
        <dbReference type="EMBL" id="MFD2044750.1"/>
    </source>
</evidence>
<organism evidence="2 3">
    <name type="scientific">Ornithinibacillus salinisoli</name>
    <dbReference type="NCBI Taxonomy" id="1848459"/>
    <lineage>
        <taxon>Bacteria</taxon>
        <taxon>Bacillati</taxon>
        <taxon>Bacillota</taxon>
        <taxon>Bacilli</taxon>
        <taxon>Bacillales</taxon>
        <taxon>Bacillaceae</taxon>
        <taxon>Ornithinibacillus</taxon>
    </lineage>
</organism>
<keyword evidence="3" id="KW-1185">Reference proteome</keyword>
<evidence type="ECO:0000313" key="3">
    <source>
        <dbReference type="Proteomes" id="UP001597383"/>
    </source>
</evidence>
<dbReference type="EMBL" id="JBHUHQ010000015">
    <property type="protein sequence ID" value="MFD2044750.1"/>
    <property type="molecule type" value="Genomic_DNA"/>
</dbReference>
<reference evidence="3" key="1">
    <citation type="journal article" date="2019" name="Int. J. Syst. Evol. Microbiol.">
        <title>The Global Catalogue of Microorganisms (GCM) 10K type strain sequencing project: providing services to taxonomists for standard genome sequencing and annotation.</title>
        <authorList>
            <consortium name="The Broad Institute Genomics Platform"/>
            <consortium name="The Broad Institute Genome Sequencing Center for Infectious Disease"/>
            <person name="Wu L."/>
            <person name="Ma J."/>
        </authorList>
    </citation>
    <scope>NUCLEOTIDE SEQUENCE [LARGE SCALE GENOMIC DNA]</scope>
    <source>
        <strain evidence="3">R28</strain>
    </source>
</reference>
<dbReference type="SUPFAM" id="SSF55729">
    <property type="entry name" value="Acyl-CoA N-acyltransferases (Nat)"/>
    <property type="match status" value="1"/>
</dbReference>
<feature type="domain" description="N-acetyltransferase" evidence="1">
    <location>
        <begin position="5"/>
        <end position="154"/>
    </location>
</feature>
<proteinExistence type="predicted"/>